<dbReference type="EMBL" id="CH476626">
    <property type="protein sequence ID" value="EDO02913.1"/>
    <property type="molecule type" value="Genomic_DNA"/>
</dbReference>
<proteinExistence type="predicted"/>
<gene>
    <name evidence="1" type="ORF">SS1G_05390</name>
</gene>
<evidence type="ECO:0000313" key="1">
    <source>
        <dbReference type="EMBL" id="EDO02913.1"/>
    </source>
</evidence>
<dbReference type="KEGG" id="ssl:SS1G_05390"/>
<dbReference type="InParanoid" id="A7EJ97"/>
<sequence length="92" mass="10493">MEEEFWIFRLSELNESTKTIFDMSRAVSTDPDEEATIKCLQGGARTIFFSDDHEGMISVRESGIETDTGRATMEERYDNQLIKPLLLGKANK</sequence>
<dbReference type="Proteomes" id="UP000001312">
    <property type="component" value="Unassembled WGS sequence"/>
</dbReference>
<dbReference type="HOGENOM" id="CLU_2414616_0_0_1"/>
<keyword evidence="2" id="KW-1185">Reference proteome</keyword>
<dbReference type="GeneID" id="5490331"/>
<reference evidence="2" key="1">
    <citation type="journal article" date="2011" name="PLoS Genet.">
        <title>Genomic analysis of the necrotrophic fungal pathogens Sclerotinia sclerotiorum and Botrytis cinerea.</title>
        <authorList>
            <person name="Amselem J."/>
            <person name="Cuomo C.A."/>
            <person name="van Kan J.A."/>
            <person name="Viaud M."/>
            <person name="Benito E.P."/>
            <person name="Couloux A."/>
            <person name="Coutinho P.M."/>
            <person name="de Vries R.P."/>
            <person name="Dyer P.S."/>
            <person name="Fillinger S."/>
            <person name="Fournier E."/>
            <person name="Gout L."/>
            <person name="Hahn M."/>
            <person name="Kohn L."/>
            <person name="Lapalu N."/>
            <person name="Plummer K.M."/>
            <person name="Pradier J.M."/>
            <person name="Quevillon E."/>
            <person name="Sharon A."/>
            <person name="Simon A."/>
            <person name="ten Have A."/>
            <person name="Tudzynski B."/>
            <person name="Tudzynski P."/>
            <person name="Wincker P."/>
            <person name="Andrew M."/>
            <person name="Anthouard V."/>
            <person name="Beever R.E."/>
            <person name="Beffa R."/>
            <person name="Benoit I."/>
            <person name="Bouzid O."/>
            <person name="Brault B."/>
            <person name="Chen Z."/>
            <person name="Choquer M."/>
            <person name="Collemare J."/>
            <person name="Cotton P."/>
            <person name="Danchin E.G."/>
            <person name="Da Silva C."/>
            <person name="Gautier A."/>
            <person name="Giraud C."/>
            <person name="Giraud T."/>
            <person name="Gonzalez C."/>
            <person name="Grossetete S."/>
            <person name="Guldener U."/>
            <person name="Henrissat B."/>
            <person name="Howlett B.J."/>
            <person name="Kodira C."/>
            <person name="Kretschmer M."/>
            <person name="Lappartient A."/>
            <person name="Leroch M."/>
            <person name="Levis C."/>
            <person name="Mauceli E."/>
            <person name="Neuveglise C."/>
            <person name="Oeser B."/>
            <person name="Pearson M."/>
            <person name="Poulain J."/>
            <person name="Poussereau N."/>
            <person name="Quesneville H."/>
            <person name="Rascle C."/>
            <person name="Schumacher J."/>
            <person name="Segurens B."/>
            <person name="Sexton A."/>
            <person name="Silva E."/>
            <person name="Sirven C."/>
            <person name="Soanes D.M."/>
            <person name="Talbot N.J."/>
            <person name="Templeton M."/>
            <person name="Yandava C."/>
            <person name="Yarden O."/>
            <person name="Zeng Q."/>
            <person name="Rollins J.A."/>
            <person name="Lebrun M.H."/>
            <person name="Dickman M."/>
        </authorList>
    </citation>
    <scope>NUCLEOTIDE SEQUENCE [LARGE SCALE GENOMIC DNA]</scope>
    <source>
        <strain evidence="2">ATCC 18683 / 1980 / Ss-1</strain>
    </source>
</reference>
<dbReference type="AlphaFoldDB" id="A7EJ97"/>
<organism evidence="1 2">
    <name type="scientific">Sclerotinia sclerotiorum (strain ATCC 18683 / 1980 / Ss-1)</name>
    <name type="common">White mold</name>
    <name type="synonym">Whetzelinia sclerotiorum</name>
    <dbReference type="NCBI Taxonomy" id="665079"/>
    <lineage>
        <taxon>Eukaryota</taxon>
        <taxon>Fungi</taxon>
        <taxon>Dikarya</taxon>
        <taxon>Ascomycota</taxon>
        <taxon>Pezizomycotina</taxon>
        <taxon>Leotiomycetes</taxon>
        <taxon>Helotiales</taxon>
        <taxon>Sclerotiniaceae</taxon>
        <taxon>Sclerotinia</taxon>
    </lineage>
</organism>
<protein>
    <submittedName>
        <fullName evidence="1">Uncharacterized protein</fullName>
    </submittedName>
</protein>
<name>A7EJ97_SCLS1</name>
<accession>A7EJ97</accession>
<dbReference type="RefSeq" id="XP_001593962.1">
    <property type="nucleotide sequence ID" value="XM_001593912.1"/>
</dbReference>
<evidence type="ECO:0000313" key="2">
    <source>
        <dbReference type="Proteomes" id="UP000001312"/>
    </source>
</evidence>